<evidence type="ECO:0000313" key="1">
    <source>
        <dbReference type="EMBL" id="KAI8019298.1"/>
    </source>
</evidence>
<reference evidence="1 2" key="1">
    <citation type="journal article" date="2022" name="Plant J.">
        <title>Chromosome-level genome of Camellia lanceoleosa provides a valuable resource for understanding genome evolution and self-incompatibility.</title>
        <authorList>
            <person name="Gong W."/>
            <person name="Xiao S."/>
            <person name="Wang L."/>
            <person name="Liao Z."/>
            <person name="Chang Y."/>
            <person name="Mo W."/>
            <person name="Hu G."/>
            <person name="Li W."/>
            <person name="Zhao G."/>
            <person name="Zhu H."/>
            <person name="Hu X."/>
            <person name="Ji K."/>
            <person name="Xiang X."/>
            <person name="Song Q."/>
            <person name="Yuan D."/>
            <person name="Jin S."/>
            <person name="Zhang L."/>
        </authorList>
    </citation>
    <scope>NUCLEOTIDE SEQUENCE [LARGE SCALE GENOMIC DNA]</scope>
    <source>
        <strain evidence="1">SQ_2022a</strain>
    </source>
</reference>
<proteinExistence type="predicted"/>
<keyword evidence="2" id="KW-1185">Reference proteome</keyword>
<gene>
    <name evidence="1" type="ORF">LOK49_LG04G02085</name>
</gene>
<accession>A0ACC0I237</accession>
<evidence type="ECO:0000313" key="2">
    <source>
        <dbReference type="Proteomes" id="UP001060215"/>
    </source>
</evidence>
<comment type="caution">
    <text evidence="1">The sequence shown here is derived from an EMBL/GenBank/DDBJ whole genome shotgun (WGS) entry which is preliminary data.</text>
</comment>
<name>A0ACC0I237_9ERIC</name>
<dbReference type="EMBL" id="CM045759">
    <property type="protein sequence ID" value="KAI8019298.1"/>
    <property type="molecule type" value="Genomic_DNA"/>
</dbReference>
<sequence>MARMHSLNLRVLSDFNTGTTRSSWPGRFGCGVSDFEAGTRRRWLNLNCRDQSKTWRIVACSSDINSGGDGGGSGGVESQSSFLSKPNLCSIEAANGSCCQIWYDYKEAARP</sequence>
<dbReference type="Proteomes" id="UP001060215">
    <property type="component" value="Chromosome 2"/>
</dbReference>
<protein>
    <submittedName>
        <fullName evidence="1">Uncharacterized protein</fullName>
    </submittedName>
</protein>
<organism evidence="1 2">
    <name type="scientific">Camellia lanceoleosa</name>
    <dbReference type="NCBI Taxonomy" id="1840588"/>
    <lineage>
        <taxon>Eukaryota</taxon>
        <taxon>Viridiplantae</taxon>
        <taxon>Streptophyta</taxon>
        <taxon>Embryophyta</taxon>
        <taxon>Tracheophyta</taxon>
        <taxon>Spermatophyta</taxon>
        <taxon>Magnoliopsida</taxon>
        <taxon>eudicotyledons</taxon>
        <taxon>Gunneridae</taxon>
        <taxon>Pentapetalae</taxon>
        <taxon>asterids</taxon>
        <taxon>Ericales</taxon>
        <taxon>Theaceae</taxon>
        <taxon>Camellia</taxon>
    </lineage>
</organism>